<dbReference type="Proteomes" id="UP000628017">
    <property type="component" value="Unassembled WGS sequence"/>
</dbReference>
<dbReference type="PANTHER" id="PTHR30404:SF0">
    <property type="entry name" value="N-ACETYLMURAMOYL-L-ALANINE AMIDASE AMIC"/>
    <property type="match status" value="1"/>
</dbReference>
<organism evidence="5 6">
    <name type="scientific">Neptunicoccus cionae</name>
    <dbReference type="NCBI Taxonomy" id="2035344"/>
    <lineage>
        <taxon>Bacteria</taxon>
        <taxon>Pseudomonadati</taxon>
        <taxon>Pseudomonadota</taxon>
        <taxon>Alphaproteobacteria</taxon>
        <taxon>Rhodobacterales</taxon>
        <taxon>Paracoccaceae</taxon>
        <taxon>Neptunicoccus</taxon>
    </lineage>
</organism>
<dbReference type="EMBL" id="BMKA01000001">
    <property type="protein sequence ID" value="GGA09221.1"/>
    <property type="molecule type" value="Genomic_DNA"/>
</dbReference>
<dbReference type="CDD" id="cd02696">
    <property type="entry name" value="MurNAc-LAA"/>
    <property type="match status" value="1"/>
</dbReference>
<dbReference type="Pfam" id="PF01520">
    <property type="entry name" value="Amidase_3"/>
    <property type="match status" value="1"/>
</dbReference>
<dbReference type="Gene3D" id="3.40.630.40">
    <property type="entry name" value="Zn-dependent exopeptidases"/>
    <property type="match status" value="1"/>
</dbReference>
<sequence length="416" mass="45218">MSSGFIRQAVLGATLFAGVVLAGVHPVLAQDLQALARVDVSRSTIKDGSGDTVNLRLQLSQPVPYRVFALNDPPRIVFDFKEIDWSGFEPGHVDQSDVVKGLRYGIFRPGWSRLVLDLAYPILPQKAEMRVDDVRGTAVLDVRMASAGQEEFALKSAKREEDGWALPKPTEAGKPKQRQLGDRPVVVVIDPGHGGVDGGAERDGYEEKDLVLQFARELQEAFIRTGRFQAKLTRSEDVFLSLPDRISVARALGADVFLSIHADALAEGSATGTTVYTLSAKASSTMAAQLAEQHDRSDLLAGVDLSNQDDQIAAVLMDMAQRETGVRSDMLAEMLVNGIAKSVGRIRKRPHLSAGFTVLKAPDIPSVLVELGFMSNKSDLNNLLTARWRGQVIAGILNALDDWTVEDAAQGRLLRQ</sequence>
<evidence type="ECO:0000256" key="2">
    <source>
        <dbReference type="ARBA" id="ARBA00011901"/>
    </source>
</evidence>
<dbReference type="InterPro" id="IPR021731">
    <property type="entry name" value="AMIN_dom"/>
</dbReference>
<evidence type="ECO:0000313" key="5">
    <source>
        <dbReference type="EMBL" id="GGA09221.1"/>
    </source>
</evidence>
<dbReference type="EC" id="3.5.1.28" evidence="2"/>
<dbReference type="GO" id="GO:0009253">
    <property type="term" value="P:peptidoglycan catabolic process"/>
    <property type="evidence" value="ECO:0007669"/>
    <property type="project" value="InterPro"/>
</dbReference>
<feature type="domain" description="MurNAc-LAA" evidence="4">
    <location>
        <begin position="246"/>
        <end position="401"/>
    </location>
</feature>
<keyword evidence="3" id="KW-0378">Hydrolase</keyword>
<name>A0A916QSE9_9RHOB</name>
<dbReference type="PANTHER" id="PTHR30404">
    <property type="entry name" value="N-ACETYLMURAMOYL-L-ALANINE AMIDASE"/>
    <property type="match status" value="1"/>
</dbReference>
<dbReference type="SMART" id="SM00646">
    <property type="entry name" value="Ami_3"/>
    <property type="match status" value="1"/>
</dbReference>
<proteinExistence type="predicted"/>
<evidence type="ECO:0000256" key="3">
    <source>
        <dbReference type="ARBA" id="ARBA00022801"/>
    </source>
</evidence>
<evidence type="ECO:0000256" key="1">
    <source>
        <dbReference type="ARBA" id="ARBA00001561"/>
    </source>
</evidence>
<reference evidence="5" key="1">
    <citation type="journal article" date="2014" name="Int. J. Syst. Evol. Microbiol.">
        <title>Complete genome sequence of Corynebacterium casei LMG S-19264T (=DSM 44701T), isolated from a smear-ripened cheese.</title>
        <authorList>
            <consortium name="US DOE Joint Genome Institute (JGI-PGF)"/>
            <person name="Walter F."/>
            <person name="Albersmeier A."/>
            <person name="Kalinowski J."/>
            <person name="Ruckert C."/>
        </authorList>
    </citation>
    <scope>NUCLEOTIDE SEQUENCE</scope>
    <source>
        <strain evidence="5">CGMCC 1.15880</strain>
    </source>
</reference>
<evidence type="ECO:0000313" key="6">
    <source>
        <dbReference type="Proteomes" id="UP000628017"/>
    </source>
</evidence>
<evidence type="ECO:0000259" key="4">
    <source>
        <dbReference type="SMART" id="SM00646"/>
    </source>
</evidence>
<dbReference type="Pfam" id="PF11741">
    <property type="entry name" value="AMIN"/>
    <property type="match status" value="1"/>
</dbReference>
<comment type="caution">
    <text evidence="5">The sequence shown here is derived from an EMBL/GenBank/DDBJ whole genome shotgun (WGS) entry which is preliminary data.</text>
</comment>
<dbReference type="SUPFAM" id="SSF53187">
    <property type="entry name" value="Zn-dependent exopeptidases"/>
    <property type="match status" value="1"/>
</dbReference>
<dbReference type="RefSeq" id="WP_188670837.1">
    <property type="nucleotide sequence ID" value="NZ_BMKA01000001.1"/>
</dbReference>
<dbReference type="GO" id="GO:0030288">
    <property type="term" value="C:outer membrane-bounded periplasmic space"/>
    <property type="evidence" value="ECO:0007669"/>
    <property type="project" value="TreeGrafter"/>
</dbReference>
<dbReference type="Gene3D" id="2.60.40.3500">
    <property type="match status" value="1"/>
</dbReference>
<protein>
    <recommendedName>
        <fullName evidence="2">N-acetylmuramoyl-L-alanine amidase</fullName>
        <ecNumber evidence="2">3.5.1.28</ecNumber>
    </recommendedName>
</protein>
<dbReference type="InterPro" id="IPR050695">
    <property type="entry name" value="N-acetylmuramoyl_amidase_3"/>
</dbReference>
<gene>
    <name evidence="5" type="primary">amiC</name>
    <name evidence="5" type="ORF">GCM10011498_06390</name>
</gene>
<dbReference type="AlphaFoldDB" id="A0A916QSE9"/>
<dbReference type="InterPro" id="IPR002508">
    <property type="entry name" value="MurNAc-LAA_cat"/>
</dbReference>
<dbReference type="GO" id="GO:0008745">
    <property type="term" value="F:N-acetylmuramoyl-L-alanine amidase activity"/>
    <property type="evidence" value="ECO:0007669"/>
    <property type="project" value="UniProtKB-EC"/>
</dbReference>
<reference evidence="5" key="2">
    <citation type="submission" date="2020-09" db="EMBL/GenBank/DDBJ databases">
        <authorList>
            <person name="Sun Q."/>
            <person name="Zhou Y."/>
        </authorList>
    </citation>
    <scope>NUCLEOTIDE SEQUENCE</scope>
    <source>
        <strain evidence="5">CGMCC 1.15880</strain>
    </source>
</reference>
<accession>A0A916QSE9</accession>
<comment type="catalytic activity">
    <reaction evidence="1">
        <text>Hydrolyzes the link between N-acetylmuramoyl residues and L-amino acid residues in certain cell-wall glycopeptides.</text>
        <dbReference type="EC" id="3.5.1.28"/>
    </reaction>
</comment>
<keyword evidence="6" id="KW-1185">Reference proteome</keyword>